<proteinExistence type="predicted"/>
<name>A0A382KDX2_9ZZZZ</name>
<evidence type="ECO:0000256" key="1">
    <source>
        <dbReference type="SAM" id="MobiDB-lite"/>
    </source>
</evidence>
<dbReference type="EMBL" id="UINC01080350">
    <property type="protein sequence ID" value="SVC23204.1"/>
    <property type="molecule type" value="Genomic_DNA"/>
</dbReference>
<evidence type="ECO:0000313" key="2">
    <source>
        <dbReference type="EMBL" id="SVC23204.1"/>
    </source>
</evidence>
<sequence length="41" mass="4316">MGQKLIVGSNPTLSAIRIPPRSQQPAVDGFRAAPKLGSLRS</sequence>
<organism evidence="2">
    <name type="scientific">marine metagenome</name>
    <dbReference type="NCBI Taxonomy" id="408172"/>
    <lineage>
        <taxon>unclassified sequences</taxon>
        <taxon>metagenomes</taxon>
        <taxon>ecological metagenomes</taxon>
    </lineage>
</organism>
<dbReference type="AlphaFoldDB" id="A0A382KDX2"/>
<accession>A0A382KDX2</accession>
<protein>
    <submittedName>
        <fullName evidence="2">Uncharacterized protein</fullName>
    </submittedName>
</protein>
<feature type="region of interest" description="Disordered" evidence="1">
    <location>
        <begin position="21"/>
        <end position="41"/>
    </location>
</feature>
<gene>
    <name evidence="2" type="ORF">METZ01_LOCUS276058</name>
</gene>
<reference evidence="2" key="1">
    <citation type="submission" date="2018-05" db="EMBL/GenBank/DDBJ databases">
        <authorList>
            <person name="Lanie J.A."/>
            <person name="Ng W.-L."/>
            <person name="Kazmierczak K.M."/>
            <person name="Andrzejewski T.M."/>
            <person name="Davidsen T.M."/>
            <person name="Wayne K.J."/>
            <person name="Tettelin H."/>
            <person name="Glass J.I."/>
            <person name="Rusch D."/>
            <person name="Podicherti R."/>
            <person name="Tsui H.-C.T."/>
            <person name="Winkler M.E."/>
        </authorList>
    </citation>
    <scope>NUCLEOTIDE SEQUENCE</scope>
</reference>